<comment type="subcellular location">
    <subcellularLocation>
        <location evidence="1">Cytoplasm</location>
        <location evidence="1">Cytoskeleton</location>
        <location evidence="1">Microtubule organizing center</location>
        <location evidence="1">Centrosome</location>
    </subcellularLocation>
</comment>
<dbReference type="PANTHER" id="PTHR14594:SF1">
    <property type="entry name" value="CENTROSOMAL PROTEIN OF 70 KDA"/>
    <property type="match status" value="1"/>
</dbReference>
<comment type="subunit">
    <text evidence="2">Directly interacts with tubulin-gamma; this interaction determines centrosomal localization.</text>
</comment>
<dbReference type="EMBL" id="GBXM01021664">
    <property type="protein sequence ID" value="JAH86913.1"/>
    <property type="molecule type" value="Transcribed_RNA"/>
</dbReference>
<keyword evidence="7" id="KW-0206">Cytoskeleton</keyword>
<reference evidence="9" key="1">
    <citation type="submission" date="2014-11" db="EMBL/GenBank/DDBJ databases">
        <authorList>
            <person name="Amaro Gonzalez C."/>
        </authorList>
    </citation>
    <scope>NUCLEOTIDE SEQUENCE</scope>
</reference>
<evidence type="ECO:0000256" key="5">
    <source>
        <dbReference type="ARBA" id="ARBA00022803"/>
    </source>
</evidence>
<dbReference type="GO" id="GO:0043015">
    <property type="term" value="F:gamma-tubulin binding"/>
    <property type="evidence" value="ECO:0007669"/>
    <property type="project" value="InterPro"/>
</dbReference>
<evidence type="ECO:0000256" key="7">
    <source>
        <dbReference type="ARBA" id="ARBA00023212"/>
    </source>
</evidence>
<organism evidence="9">
    <name type="scientific">Anguilla anguilla</name>
    <name type="common">European freshwater eel</name>
    <name type="synonym">Muraena anguilla</name>
    <dbReference type="NCBI Taxonomy" id="7936"/>
    <lineage>
        <taxon>Eukaryota</taxon>
        <taxon>Metazoa</taxon>
        <taxon>Chordata</taxon>
        <taxon>Craniata</taxon>
        <taxon>Vertebrata</taxon>
        <taxon>Euteleostomi</taxon>
        <taxon>Actinopterygii</taxon>
        <taxon>Neopterygii</taxon>
        <taxon>Teleostei</taxon>
        <taxon>Anguilliformes</taxon>
        <taxon>Anguillidae</taxon>
        <taxon>Anguilla</taxon>
    </lineage>
</organism>
<evidence type="ECO:0000256" key="8">
    <source>
        <dbReference type="ARBA" id="ARBA00025273"/>
    </source>
</evidence>
<evidence type="ECO:0000256" key="6">
    <source>
        <dbReference type="ARBA" id="ARBA00023054"/>
    </source>
</evidence>
<evidence type="ECO:0000256" key="1">
    <source>
        <dbReference type="ARBA" id="ARBA00004300"/>
    </source>
</evidence>
<reference evidence="9" key="2">
    <citation type="journal article" date="2015" name="Fish Shellfish Immunol.">
        <title>Early steps in the European eel (Anguilla anguilla)-Vibrio vulnificus interaction in the gills: Role of the RtxA13 toxin.</title>
        <authorList>
            <person name="Callol A."/>
            <person name="Pajuelo D."/>
            <person name="Ebbesson L."/>
            <person name="Teles M."/>
            <person name="MacKenzie S."/>
            <person name="Amaro C."/>
        </authorList>
    </citation>
    <scope>NUCLEOTIDE SEQUENCE</scope>
</reference>
<proteinExistence type="predicted"/>
<dbReference type="InterPro" id="IPR037692">
    <property type="entry name" value="CEP70"/>
</dbReference>
<evidence type="ECO:0000313" key="9">
    <source>
        <dbReference type="EMBL" id="JAH86913.1"/>
    </source>
</evidence>
<evidence type="ECO:0000256" key="2">
    <source>
        <dbReference type="ARBA" id="ARBA00011832"/>
    </source>
</evidence>
<dbReference type="GO" id="GO:0005813">
    <property type="term" value="C:centrosome"/>
    <property type="evidence" value="ECO:0007669"/>
    <property type="project" value="UniProtKB-SubCell"/>
</dbReference>
<dbReference type="AlphaFoldDB" id="A0A0E9WBP5"/>
<name>A0A0E9WBP5_ANGAN</name>
<evidence type="ECO:0000256" key="4">
    <source>
        <dbReference type="ARBA" id="ARBA00022490"/>
    </source>
</evidence>
<comment type="function">
    <text evidence="8">Plays a role in the organization of both preexisting and nascent microtubules in interphase cells. During mitosis, required for the organization and orientation of the mitotic spindle.</text>
</comment>
<keyword evidence="6" id="KW-0175">Coiled coil</keyword>
<keyword evidence="5" id="KW-0802">TPR repeat</keyword>
<sequence length="99" mass="10494">MNEVYSKLGEMTNAMRNLRDILQLDDRAPPSEVVNQVANQVAKVSSSTSLTISQELQSLLGTRDIDSIILKTGGARGVLSCFPHVGPGPAAESRCPALG</sequence>
<accession>A0A0E9WBP5</accession>
<keyword evidence="4" id="KW-0963">Cytoplasm</keyword>
<dbReference type="PANTHER" id="PTHR14594">
    <property type="entry name" value="CENTROSOMAL PROTEIN OF 70 KDA"/>
    <property type="match status" value="1"/>
</dbReference>
<protein>
    <recommendedName>
        <fullName evidence="3">Centrosomal protein of 70 kDa</fullName>
    </recommendedName>
</protein>
<dbReference type="GO" id="GO:0060271">
    <property type="term" value="P:cilium assembly"/>
    <property type="evidence" value="ECO:0007669"/>
    <property type="project" value="InterPro"/>
</dbReference>
<dbReference type="GO" id="GO:0070507">
    <property type="term" value="P:regulation of microtubule cytoskeleton organization"/>
    <property type="evidence" value="ECO:0007669"/>
    <property type="project" value="InterPro"/>
</dbReference>
<evidence type="ECO:0000256" key="3">
    <source>
        <dbReference type="ARBA" id="ARBA00018408"/>
    </source>
</evidence>